<dbReference type="EMBL" id="BARU01020866">
    <property type="protein sequence ID" value="GAH54018.1"/>
    <property type="molecule type" value="Genomic_DNA"/>
</dbReference>
<reference evidence="1" key="1">
    <citation type="journal article" date="2014" name="Front. Microbiol.">
        <title>High frequency of phylogenetically diverse reductive dehalogenase-homologous genes in deep subseafloor sedimentary metagenomes.</title>
        <authorList>
            <person name="Kawai M."/>
            <person name="Futagami T."/>
            <person name="Toyoda A."/>
            <person name="Takaki Y."/>
            <person name="Nishi S."/>
            <person name="Hori S."/>
            <person name="Arai W."/>
            <person name="Tsubouchi T."/>
            <person name="Morono Y."/>
            <person name="Uchiyama I."/>
            <person name="Ito T."/>
            <person name="Fujiyama A."/>
            <person name="Inagaki F."/>
            <person name="Takami H."/>
        </authorList>
    </citation>
    <scope>NUCLEOTIDE SEQUENCE</scope>
    <source>
        <strain evidence="1">Expedition CK06-06</strain>
    </source>
</reference>
<evidence type="ECO:0000313" key="1">
    <source>
        <dbReference type="EMBL" id="GAH54018.1"/>
    </source>
</evidence>
<dbReference type="Pfam" id="PF13385">
    <property type="entry name" value="Laminin_G_3"/>
    <property type="match status" value="1"/>
</dbReference>
<dbReference type="SUPFAM" id="SSF49899">
    <property type="entry name" value="Concanavalin A-like lectins/glucanases"/>
    <property type="match status" value="1"/>
</dbReference>
<gene>
    <name evidence="1" type="ORF">S03H2_34222</name>
</gene>
<dbReference type="Gene3D" id="2.60.40.10">
    <property type="entry name" value="Immunoglobulins"/>
    <property type="match status" value="1"/>
</dbReference>
<sequence length="172" mass="18509">TVDASGNTKIYKDAELAGFGKTGIPNNIARTANYIGRSNWGGDAYYQGYMDEVRVFDYAMDSNGVEALHYGGRAENPTPAQDSTAISVNTSLSWIAGAAAVKHDVYIGNDYDTVANATDTSPERVSRKSGTTYVPPSPFDPATLYFWRIDGLTDSNDVIAGNGVVWNFTTAE</sequence>
<dbReference type="Gene3D" id="2.60.120.200">
    <property type="match status" value="1"/>
</dbReference>
<evidence type="ECO:0008006" key="2">
    <source>
        <dbReference type="Google" id="ProtNLM"/>
    </source>
</evidence>
<protein>
    <recommendedName>
        <fullName evidence="2">LamG-like jellyroll fold domain-containing protein</fullName>
    </recommendedName>
</protein>
<dbReference type="AlphaFoldDB" id="X1I8Y8"/>
<organism evidence="1">
    <name type="scientific">marine sediment metagenome</name>
    <dbReference type="NCBI Taxonomy" id="412755"/>
    <lineage>
        <taxon>unclassified sequences</taxon>
        <taxon>metagenomes</taxon>
        <taxon>ecological metagenomes</taxon>
    </lineage>
</organism>
<feature type="non-terminal residue" evidence="1">
    <location>
        <position position="1"/>
    </location>
</feature>
<accession>X1I8Y8</accession>
<dbReference type="InterPro" id="IPR013320">
    <property type="entry name" value="ConA-like_dom_sf"/>
</dbReference>
<comment type="caution">
    <text evidence="1">The sequence shown here is derived from an EMBL/GenBank/DDBJ whole genome shotgun (WGS) entry which is preliminary data.</text>
</comment>
<name>X1I8Y8_9ZZZZ</name>
<dbReference type="InterPro" id="IPR013783">
    <property type="entry name" value="Ig-like_fold"/>
</dbReference>
<proteinExistence type="predicted"/>